<evidence type="ECO:0000256" key="1">
    <source>
        <dbReference type="SAM" id="MobiDB-lite"/>
    </source>
</evidence>
<dbReference type="Proteomes" id="UP000053398">
    <property type="component" value="Unassembled WGS sequence"/>
</dbReference>
<accession>A0A117Q8J5</accession>
<name>A0A117Q8J5_STRCK</name>
<dbReference type="PANTHER" id="PTHR19959">
    <property type="entry name" value="KINESIN LIGHT CHAIN"/>
    <property type="match status" value="1"/>
</dbReference>
<evidence type="ECO:0000259" key="2">
    <source>
        <dbReference type="Pfam" id="PF12770"/>
    </source>
</evidence>
<dbReference type="InterPro" id="IPR011990">
    <property type="entry name" value="TPR-like_helical_dom_sf"/>
</dbReference>
<proteinExistence type="predicted"/>
<reference evidence="3 4" key="1">
    <citation type="submission" date="2015-10" db="EMBL/GenBank/DDBJ databases">
        <title>Draft genome sequence of Streptomyces corchorusii DSM 40340, type strain for the species Streptomyces corchorusii.</title>
        <authorList>
            <person name="Ruckert C."/>
            <person name="Winkler A."/>
            <person name="Kalinowski J."/>
            <person name="Kampfer P."/>
            <person name="Glaeser S."/>
        </authorList>
    </citation>
    <scope>NUCLEOTIDE SEQUENCE [LARGE SCALE GENOMIC DNA]</scope>
    <source>
        <strain evidence="3 4">DSM 40340</strain>
    </source>
</reference>
<dbReference type="SUPFAM" id="SSF48452">
    <property type="entry name" value="TPR-like"/>
    <property type="match status" value="1"/>
</dbReference>
<organism evidence="3 4">
    <name type="scientific">Streptomyces corchorusii</name>
    <name type="common">Streptomyces chibaensis</name>
    <dbReference type="NCBI Taxonomy" id="1903"/>
    <lineage>
        <taxon>Bacteria</taxon>
        <taxon>Bacillati</taxon>
        <taxon>Actinomycetota</taxon>
        <taxon>Actinomycetes</taxon>
        <taxon>Kitasatosporales</taxon>
        <taxon>Streptomycetaceae</taxon>
        <taxon>Streptomyces</taxon>
    </lineage>
</organism>
<feature type="region of interest" description="Disordered" evidence="1">
    <location>
        <begin position="708"/>
        <end position="730"/>
    </location>
</feature>
<feature type="domain" description="CHAT" evidence="2">
    <location>
        <begin position="839"/>
        <end position="1146"/>
    </location>
</feature>
<dbReference type="EMBL" id="LMWP01000079">
    <property type="protein sequence ID" value="KUN14574.1"/>
    <property type="molecule type" value="Genomic_DNA"/>
</dbReference>
<dbReference type="InterPro" id="IPR024983">
    <property type="entry name" value="CHAT_dom"/>
</dbReference>
<keyword evidence="4" id="KW-1185">Reference proteome</keyword>
<comment type="caution">
    <text evidence="3">The sequence shown here is derived from an EMBL/GenBank/DDBJ whole genome shotgun (WGS) entry which is preliminary data.</text>
</comment>
<dbReference type="Gene3D" id="1.25.40.10">
    <property type="entry name" value="Tetratricopeptide repeat domain"/>
    <property type="match status" value="2"/>
</dbReference>
<protein>
    <recommendedName>
        <fullName evidence="2">CHAT domain-containing protein</fullName>
    </recommendedName>
</protein>
<evidence type="ECO:0000313" key="4">
    <source>
        <dbReference type="Proteomes" id="UP000053398"/>
    </source>
</evidence>
<sequence length="1147" mass="123502">MYPFDEANLYAEAGDSAWDRFERTRSPADLNSAISSFRAAVAALPADDPGRVPHLYRLLSALHLRFKETRDAADLEPAIAAGREATSLARRDTVCLSALATLLLERFKVAERKADLDEAIEVARTSTRLPPSRPSDGTAALANLGSALNERFEYLGSVEDLEESIDLERTAVVLSRPGPARKHALHNLVQSLRRLVMETGRAEALEEAVAVARRGVNARPREGSDQAMSLNALGAALADRCELTHTADGLDEALACSLEAFNMTPVDHPERQTYLASLVVQLALQARFSGSSGHLDEAVRLARASAESAPARTKAPPELILVAALVNRYEATGTVADLDEAIVLTRAGLARTQDPWPGPAHFSGVLSQLLFLRHRQAGAIADLDEAIRHERAQLQNPALDRRRRATVLNALGLLLWARCRRTRNRDDIEASVDLCREAVAIGIHRSDRAMHLSNLGNVLLARFQYVGQPEDLDEGIDVTRRAVAASTNQEADDLARYLANLTHALTQRHTRTGRLEDVEEAVSTGRRSVSLISDTNPERARFLANLGAALRARHASTGNPDDRSAATAADVEAWAVDTAPVWQRLGSARAAAADLVAASEVLRATDLLQNAVRLLPEVSPRRLARSDQEHALGGLAGLAGEAASLVLADPRLPAADRPRRALSLLETGRGILISQVLDGRDDLSALRLRHPDLAARFVELRDLLDQPWEASPSSGGAEPSTPTAAPQPGGRERHVLAAEFAATQARIRALDGFGSFGLPPVADELLDAAQAGPVVVLNVSSYGSHGLLVTRDGVTALPLPQADEDGVATHASAFLAARQSILMGDAVAEERAGARMLSVLEWLWDAIAAPVLEALGHRASPADMEPWPRVWWVPCGLLSLLPIHAAGHHITAARERCPRTVIDRVVSSYAPSLRTLIHTRQTTSPARRGPTLPALVVAMPTTPGLPGLGRLPYVTEEVGVLRSHLPELTVLAHQEAALDATAEPTKASVLARLAHHPIAHFSCHGATDPHHPSLSRLLLRDHEHDPLTAASLAPVALDRAQIAYLSACNTAATQPVRLLDESIHLASAFQIAGFPHVISTLWEIDDQLSVRIADDFYARLRTPEGDLDVNRAAQALHGACLRARRGDGTANTLQNPFLWASYVHIGI</sequence>
<gene>
    <name evidence="3" type="ORF">AQJ11_44445</name>
</gene>
<dbReference type="AlphaFoldDB" id="A0A117Q8J5"/>
<dbReference type="PANTHER" id="PTHR19959:SF119">
    <property type="entry name" value="FUNGAL LIPASE-LIKE DOMAIN-CONTAINING PROTEIN"/>
    <property type="match status" value="1"/>
</dbReference>
<evidence type="ECO:0000313" key="3">
    <source>
        <dbReference type="EMBL" id="KUN14574.1"/>
    </source>
</evidence>
<dbReference type="RefSeq" id="WP_059267308.1">
    <property type="nucleotide sequence ID" value="NZ_KQ948387.1"/>
</dbReference>
<dbReference type="Pfam" id="PF12770">
    <property type="entry name" value="CHAT"/>
    <property type="match status" value="1"/>
</dbReference>